<comment type="caution">
    <text evidence="2">The sequence shown here is derived from an EMBL/GenBank/DDBJ whole genome shotgun (WGS) entry which is preliminary data.</text>
</comment>
<dbReference type="RefSeq" id="XP_020433770.1">
    <property type="nucleotide sequence ID" value="XM_020576521.1"/>
</dbReference>
<feature type="coiled-coil region" evidence="1">
    <location>
        <begin position="6"/>
        <end position="33"/>
    </location>
</feature>
<protein>
    <submittedName>
        <fullName evidence="2">Uncharacterized protein</fullName>
    </submittedName>
</protein>
<evidence type="ECO:0000256" key="1">
    <source>
        <dbReference type="SAM" id="Coils"/>
    </source>
</evidence>
<name>D3BAR6_HETP5</name>
<evidence type="ECO:0000313" key="2">
    <source>
        <dbReference type="EMBL" id="EFA81653.1"/>
    </source>
</evidence>
<dbReference type="AlphaFoldDB" id="D3BAR6"/>
<keyword evidence="1" id="KW-0175">Coiled coil</keyword>
<accession>D3BAR6</accession>
<proteinExistence type="predicted"/>
<dbReference type="InParanoid" id="D3BAR6"/>
<dbReference type="EMBL" id="ADBJ01000025">
    <property type="protein sequence ID" value="EFA81653.1"/>
    <property type="molecule type" value="Genomic_DNA"/>
</dbReference>
<sequence length="35" mass="4014">MEKVTMKIINAAKALLERQSAELRKKAQELTLENN</sequence>
<evidence type="ECO:0000313" key="3">
    <source>
        <dbReference type="Proteomes" id="UP000001396"/>
    </source>
</evidence>
<organism evidence="2 3">
    <name type="scientific">Heterostelium pallidum (strain ATCC 26659 / Pp 5 / PN500)</name>
    <name type="common">Cellular slime mold</name>
    <name type="synonym">Polysphondylium pallidum</name>
    <dbReference type="NCBI Taxonomy" id="670386"/>
    <lineage>
        <taxon>Eukaryota</taxon>
        <taxon>Amoebozoa</taxon>
        <taxon>Evosea</taxon>
        <taxon>Eumycetozoa</taxon>
        <taxon>Dictyostelia</taxon>
        <taxon>Acytosteliales</taxon>
        <taxon>Acytosteliaceae</taxon>
        <taxon>Heterostelium</taxon>
    </lineage>
</organism>
<dbReference type="GeneID" id="31361131"/>
<keyword evidence="3" id="KW-1185">Reference proteome</keyword>
<reference evidence="2 3" key="1">
    <citation type="journal article" date="2011" name="Genome Res.">
        <title>Phylogeny-wide analysis of social amoeba genomes highlights ancient origins for complex intercellular communication.</title>
        <authorList>
            <person name="Heidel A.J."/>
            <person name="Lawal H.M."/>
            <person name="Felder M."/>
            <person name="Schilde C."/>
            <person name="Helps N.R."/>
            <person name="Tunggal B."/>
            <person name="Rivero F."/>
            <person name="John U."/>
            <person name="Schleicher M."/>
            <person name="Eichinger L."/>
            <person name="Platzer M."/>
            <person name="Noegel A.A."/>
            <person name="Schaap P."/>
            <person name="Gloeckner G."/>
        </authorList>
    </citation>
    <scope>NUCLEOTIDE SEQUENCE [LARGE SCALE GENOMIC DNA]</scope>
    <source>
        <strain evidence="3">ATCC 26659 / Pp 5 / PN500</strain>
    </source>
</reference>
<dbReference type="Proteomes" id="UP000001396">
    <property type="component" value="Unassembled WGS sequence"/>
</dbReference>
<gene>
    <name evidence="2" type="ORF">PPL_05647</name>
</gene>